<dbReference type="AlphaFoldDB" id="A0AAU8AMB0"/>
<accession>A0AAU8AMB0</accession>
<proteinExistence type="predicted"/>
<gene>
    <name evidence="1" type="ORF">PVT71_15425</name>
</gene>
<evidence type="ECO:0000313" key="1">
    <source>
        <dbReference type="EMBL" id="XCC96089.1"/>
    </source>
</evidence>
<name>A0AAU8AMB0_9RHOB</name>
<sequence length="287" mass="31840">MTQKTFFLGLGGQKCGSTWIQAYLNRQEGSDFGRLGEYQVWEHQLGGVFARYSVPVPPLRERLRAGIKTRFGADEPAQHLRWRLQADPEAYFDYFAGLLERPGTLRTGDITPSYAALPAETLARIRDGFARRGIAVKAIFSMRDPVDRLRSHLRMEMEKGRLPLAQDNTDPLRAFYASPEAEARSRYDRTLSALEQVFSPADLHLPLFETLFTDAGIAALASFAGVPAERGSGTTKVNARSTGSKVPEALAAEIAAHYAPVYAAVYARLPNARELWPSARLLDRPGE</sequence>
<dbReference type="Gene3D" id="3.40.50.300">
    <property type="entry name" value="P-loop containing nucleotide triphosphate hydrolases"/>
    <property type="match status" value="1"/>
</dbReference>
<protein>
    <submittedName>
        <fullName evidence="1">Sulfotransferase family protein</fullName>
    </submittedName>
</protein>
<organism evidence="1">
    <name type="scientific">Alloyangia sp. H15</name>
    <dbReference type="NCBI Taxonomy" id="3029062"/>
    <lineage>
        <taxon>Bacteria</taxon>
        <taxon>Pseudomonadati</taxon>
        <taxon>Pseudomonadota</taxon>
        <taxon>Alphaproteobacteria</taxon>
        <taxon>Rhodobacterales</taxon>
        <taxon>Roseobacteraceae</taxon>
        <taxon>Alloyangia</taxon>
    </lineage>
</organism>
<dbReference type="SUPFAM" id="SSF52540">
    <property type="entry name" value="P-loop containing nucleoside triphosphate hydrolases"/>
    <property type="match status" value="1"/>
</dbReference>
<dbReference type="RefSeq" id="WP_353474956.1">
    <property type="nucleotide sequence ID" value="NZ_CP123385.1"/>
</dbReference>
<dbReference type="InterPro" id="IPR027417">
    <property type="entry name" value="P-loop_NTPase"/>
</dbReference>
<reference evidence="1" key="1">
    <citation type="submission" date="2023-02" db="EMBL/GenBank/DDBJ databases">
        <title>Description and genomic characterization of Salipiger bruguierae sp. nov., isolated from the sediment of mangrove plant Bruguiera sexangula.</title>
        <authorList>
            <person name="Long M."/>
        </authorList>
    </citation>
    <scope>NUCLEOTIDE SEQUENCE</scope>
    <source>
        <strain evidence="1">H15</strain>
    </source>
</reference>
<dbReference type="EMBL" id="CP123385">
    <property type="protein sequence ID" value="XCC96089.1"/>
    <property type="molecule type" value="Genomic_DNA"/>
</dbReference>